<evidence type="ECO:0000313" key="2">
    <source>
        <dbReference type="Proteomes" id="UP000634136"/>
    </source>
</evidence>
<proteinExistence type="predicted"/>
<name>A0A834TP51_9FABA</name>
<dbReference type="EMBL" id="JAAIUW010000007">
    <property type="protein sequence ID" value="KAF7824461.1"/>
    <property type="molecule type" value="Genomic_DNA"/>
</dbReference>
<keyword evidence="2" id="KW-1185">Reference proteome</keyword>
<evidence type="ECO:0000313" key="1">
    <source>
        <dbReference type="EMBL" id="KAF7824461.1"/>
    </source>
</evidence>
<organism evidence="1 2">
    <name type="scientific">Senna tora</name>
    <dbReference type="NCBI Taxonomy" id="362788"/>
    <lineage>
        <taxon>Eukaryota</taxon>
        <taxon>Viridiplantae</taxon>
        <taxon>Streptophyta</taxon>
        <taxon>Embryophyta</taxon>
        <taxon>Tracheophyta</taxon>
        <taxon>Spermatophyta</taxon>
        <taxon>Magnoliopsida</taxon>
        <taxon>eudicotyledons</taxon>
        <taxon>Gunneridae</taxon>
        <taxon>Pentapetalae</taxon>
        <taxon>rosids</taxon>
        <taxon>fabids</taxon>
        <taxon>Fabales</taxon>
        <taxon>Fabaceae</taxon>
        <taxon>Caesalpinioideae</taxon>
        <taxon>Cassia clade</taxon>
        <taxon>Senna</taxon>
    </lineage>
</organism>
<dbReference type="AlphaFoldDB" id="A0A834TP51"/>
<sequence>MCRAPSYDAESGGYVWICVGSSVQAFFSPWEPVSA</sequence>
<gene>
    <name evidence="1" type="ORF">G2W53_022605</name>
</gene>
<accession>A0A834TP51</accession>
<protein>
    <submittedName>
        <fullName evidence="1">Uncharacterized protein</fullName>
    </submittedName>
</protein>
<comment type="caution">
    <text evidence="1">The sequence shown here is derived from an EMBL/GenBank/DDBJ whole genome shotgun (WGS) entry which is preliminary data.</text>
</comment>
<dbReference type="Proteomes" id="UP000634136">
    <property type="component" value="Unassembled WGS sequence"/>
</dbReference>
<reference evidence="1" key="1">
    <citation type="submission" date="2020-09" db="EMBL/GenBank/DDBJ databases">
        <title>Genome-Enabled Discovery of Anthraquinone Biosynthesis in Senna tora.</title>
        <authorList>
            <person name="Kang S.-H."/>
            <person name="Pandey R.P."/>
            <person name="Lee C.-M."/>
            <person name="Sim J.-S."/>
            <person name="Jeong J.-T."/>
            <person name="Choi B.-S."/>
            <person name="Jung M."/>
            <person name="Ginzburg D."/>
            <person name="Zhao K."/>
            <person name="Won S.Y."/>
            <person name="Oh T.-J."/>
            <person name="Yu Y."/>
            <person name="Kim N.-H."/>
            <person name="Lee O.R."/>
            <person name="Lee T.-H."/>
            <person name="Bashyal P."/>
            <person name="Kim T.-S."/>
            <person name="Lee W.-H."/>
            <person name="Kawkins C."/>
            <person name="Kim C.-K."/>
            <person name="Kim J.S."/>
            <person name="Ahn B.O."/>
            <person name="Rhee S.Y."/>
            <person name="Sohng J.K."/>
        </authorList>
    </citation>
    <scope>NUCLEOTIDE SEQUENCE</scope>
    <source>
        <tissue evidence="1">Leaf</tissue>
    </source>
</reference>